<gene>
    <name evidence="1" type="ORF">HINF_LOCUS52738</name>
</gene>
<organism evidence="1 2">
    <name type="scientific">Hexamita inflata</name>
    <dbReference type="NCBI Taxonomy" id="28002"/>
    <lineage>
        <taxon>Eukaryota</taxon>
        <taxon>Metamonada</taxon>
        <taxon>Diplomonadida</taxon>
        <taxon>Hexamitidae</taxon>
        <taxon>Hexamitinae</taxon>
        <taxon>Hexamita</taxon>
    </lineage>
</organism>
<name>A0ABP1KS40_9EUKA</name>
<proteinExistence type="predicted"/>
<comment type="caution">
    <text evidence="1">The sequence shown here is derived from an EMBL/GenBank/DDBJ whole genome shotgun (WGS) entry which is preliminary data.</text>
</comment>
<dbReference type="Proteomes" id="UP001642409">
    <property type="component" value="Unassembled WGS sequence"/>
</dbReference>
<accession>A0ABP1KS40</accession>
<sequence>MTFTVVNRVPQHYVQFLNTLTQNVAPYQLNNGYTFDEIQSVIDFSCVPADTARNTLDGMKQTLIFLSAESELNEQLEHFTSFVCKYVYELYDQTQQLSQDISFDMWISGLFYDYTAEYDLFEVRVPPSSKMDPLQIKVDYEQLLSRLQAVKILNKQHTGQYQLRLFFQIGSFRFKIDFYLLLVPINLETQTQLNFIFLKQLIEQKTVSTAQNFYLQLKSSLQNHSSFIYNLISKQNCLENVSKLNGKRNEISTVFNQDRFVFELQNDIYSKQYKEERIQYEQEFDKKITLLRKMQIDQIEQKYAEWKQNVKDEEKLMKTQLTESKNKIEQKTVNDAVKDGREQTLDEILKQDNVRKVYIQQIEGQTFTQNDLDEINNERIQTSVKKLNFKCSNINNYQPEEKLNLVKEQQQLQQKLAYKLDKVKHMEKGQLDKTMQPKTQKIAETAQKPVQNEELTIYENKNGIKMLIETNNIRDFRHVQCKSLFEIDNYSQDVRGLQNRLKMLHLYIAQDNDWTGILRNETIFIIKSETLSKWISKIEEEYISR</sequence>
<evidence type="ECO:0000313" key="2">
    <source>
        <dbReference type="Proteomes" id="UP001642409"/>
    </source>
</evidence>
<keyword evidence="2" id="KW-1185">Reference proteome</keyword>
<reference evidence="1 2" key="1">
    <citation type="submission" date="2024-07" db="EMBL/GenBank/DDBJ databases">
        <authorList>
            <person name="Akdeniz Z."/>
        </authorList>
    </citation>
    <scope>NUCLEOTIDE SEQUENCE [LARGE SCALE GENOMIC DNA]</scope>
</reference>
<protein>
    <submittedName>
        <fullName evidence="1">Hypothetical_protein</fullName>
    </submittedName>
</protein>
<dbReference type="EMBL" id="CAXDID020000264">
    <property type="protein sequence ID" value="CAL6066835.1"/>
    <property type="molecule type" value="Genomic_DNA"/>
</dbReference>
<evidence type="ECO:0000313" key="1">
    <source>
        <dbReference type="EMBL" id="CAL6066835.1"/>
    </source>
</evidence>